<evidence type="ECO:0000313" key="3">
    <source>
        <dbReference type="Proteomes" id="UP001356704"/>
    </source>
</evidence>
<accession>A0ABU7W3N7</accession>
<gene>
    <name evidence="2" type="ORF">V1468_06200</name>
</gene>
<keyword evidence="1" id="KW-0812">Transmembrane</keyword>
<reference evidence="2 3" key="1">
    <citation type="submission" date="2024-02" db="EMBL/GenBank/DDBJ databases">
        <title>Winogradskyella poriferorum JCM 12885.</title>
        <authorList>
            <person name="Zhang D.-F."/>
            <person name="Fu Z.-Y."/>
        </authorList>
    </citation>
    <scope>NUCLEOTIDE SEQUENCE [LARGE SCALE GENOMIC DNA]</scope>
    <source>
        <strain evidence="2 3">JCM 12885</strain>
    </source>
</reference>
<protein>
    <recommendedName>
        <fullName evidence="4">Anti-sigma factor</fullName>
    </recommendedName>
</protein>
<evidence type="ECO:0000256" key="1">
    <source>
        <dbReference type="SAM" id="Phobius"/>
    </source>
</evidence>
<comment type="caution">
    <text evidence="2">The sequence shown here is derived from an EMBL/GenBank/DDBJ whole genome shotgun (WGS) entry which is preliminary data.</text>
</comment>
<feature type="transmembrane region" description="Helical" evidence="1">
    <location>
        <begin position="41"/>
        <end position="61"/>
    </location>
</feature>
<name>A0ABU7W3N7_9FLAO</name>
<sequence length="170" mass="19876">MKQDIRNLFKEEEDLKTLPDNHRAEFLDKLNKQKQSKNKRYTWIGAVAVVVVALTIGFALFTKQPTENISPFIAQVEAVEAEYLEEIKTEWQNFIALADDEVLVARFKKKLDELDADYKNISIQFRANPNNIEIVELLIDNLQTRSQILKDIQEHIKILNQNNEQYEKSI</sequence>
<dbReference type="RefSeq" id="WP_331809372.1">
    <property type="nucleotide sequence ID" value="NZ_JAZHOU010000002.1"/>
</dbReference>
<organism evidence="2 3">
    <name type="scientific">Winogradskyella poriferorum</name>
    <dbReference type="NCBI Taxonomy" id="307627"/>
    <lineage>
        <taxon>Bacteria</taxon>
        <taxon>Pseudomonadati</taxon>
        <taxon>Bacteroidota</taxon>
        <taxon>Flavobacteriia</taxon>
        <taxon>Flavobacteriales</taxon>
        <taxon>Flavobacteriaceae</taxon>
        <taxon>Winogradskyella</taxon>
    </lineage>
</organism>
<evidence type="ECO:0000313" key="2">
    <source>
        <dbReference type="EMBL" id="MEF3078586.1"/>
    </source>
</evidence>
<keyword evidence="3" id="KW-1185">Reference proteome</keyword>
<dbReference type="EMBL" id="JAZHOU010000002">
    <property type="protein sequence ID" value="MEF3078586.1"/>
    <property type="molecule type" value="Genomic_DNA"/>
</dbReference>
<evidence type="ECO:0008006" key="4">
    <source>
        <dbReference type="Google" id="ProtNLM"/>
    </source>
</evidence>
<keyword evidence="1" id="KW-1133">Transmembrane helix</keyword>
<keyword evidence="1" id="KW-0472">Membrane</keyword>
<proteinExistence type="predicted"/>
<dbReference type="Proteomes" id="UP001356704">
    <property type="component" value="Unassembled WGS sequence"/>
</dbReference>